<dbReference type="Proteomes" id="UP000298663">
    <property type="component" value="Unassembled WGS sequence"/>
</dbReference>
<name>A0A4U5N6X3_STECR</name>
<evidence type="ECO:0000313" key="2">
    <source>
        <dbReference type="EMBL" id="TKR78357.1"/>
    </source>
</evidence>
<feature type="compositionally biased region" description="Basic and acidic residues" evidence="1">
    <location>
        <begin position="273"/>
        <end position="285"/>
    </location>
</feature>
<proteinExistence type="predicted"/>
<gene>
    <name evidence="2" type="ORF">L596_019171</name>
</gene>
<accession>A0A4U5N6X3</accession>
<keyword evidence="3" id="KW-1185">Reference proteome</keyword>
<feature type="compositionally biased region" description="Polar residues" evidence="1">
    <location>
        <begin position="257"/>
        <end position="270"/>
    </location>
</feature>
<reference evidence="2 3" key="2">
    <citation type="journal article" date="2019" name="G3 (Bethesda)">
        <title>Hybrid Assembly of the Genome of the Entomopathogenic Nematode Steinernema carpocapsae Identifies the X-Chromosome.</title>
        <authorList>
            <person name="Serra L."/>
            <person name="Macchietto M."/>
            <person name="Macias-Munoz A."/>
            <person name="McGill C.J."/>
            <person name="Rodriguez I.M."/>
            <person name="Rodriguez B."/>
            <person name="Murad R."/>
            <person name="Mortazavi A."/>
        </authorList>
    </citation>
    <scope>NUCLEOTIDE SEQUENCE [LARGE SCALE GENOMIC DNA]</scope>
    <source>
        <strain evidence="2 3">ALL</strain>
    </source>
</reference>
<reference evidence="2 3" key="1">
    <citation type="journal article" date="2015" name="Genome Biol.">
        <title>Comparative genomics of Steinernema reveals deeply conserved gene regulatory networks.</title>
        <authorList>
            <person name="Dillman A.R."/>
            <person name="Macchietto M."/>
            <person name="Porter C.F."/>
            <person name="Rogers A."/>
            <person name="Williams B."/>
            <person name="Antoshechkin I."/>
            <person name="Lee M.M."/>
            <person name="Goodwin Z."/>
            <person name="Lu X."/>
            <person name="Lewis E.E."/>
            <person name="Goodrich-Blair H."/>
            <person name="Stock S.P."/>
            <person name="Adams B.J."/>
            <person name="Sternberg P.W."/>
            <person name="Mortazavi A."/>
        </authorList>
    </citation>
    <scope>NUCLEOTIDE SEQUENCE [LARGE SCALE GENOMIC DNA]</scope>
    <source>
        <strain evidence="2 3">ALL</strain>
    </source>
</reference>
<feature type="region of interest" description="Disordered" evidence="1">
    <location>
        <begin position="251"/>
        <end position="293"/>
    </location>
</feature>
<sequence length="343" mass="38844">MFTADRRQLNGSALPRCCALFRVFVTTWRHHGRMDITEFEEAVVVVAARPESSKFSFWNPKSNREDSLHMDPDAPVKVGDWITIERDMSDSVNSYMKLEESLFKTKIDTHGELNIRLHAFIPSLEIATQHKLEKCFISPYLGKIAVNDENVAGFVDANREESFSISVVGTRNPEEQDEISTMWIASKIHKLKEMENIEKLVALSYLEEEAFGRAEEDDPSSQYASILKFQKKRQSSGSSFEAGKSISTSSFSVISSQPTPLRSPNESSETILDDQKLKEPPKEVKSTSVSTSEQKSGNLELRFLQKLGNLLDDGTFADMAVTRYPREFGDLCDHFNKYQSFVV</sequence>
<dbReference type="AlphaFoldDB" id="A0A4U5N6X3"/>
<dbReference type="EMBL" id="AZBU02000005">
    <property type="protein sequence ID" value="TKR78357.1"/>
    <property type="molecule type" value="Genomic_DNA"/>
</dbReference>
<protein>
    <submittedName>
        <fullName evidence="2">Uncharacterized protein</fullName>
    </submittedName>
</protein>
<evidence type="ECO:0000313" key="3">
    <source>
        <dbReference type="Proteomes" id="UP000298663"/>
    </source>
</evidence>
<comment type="caution">
    <text evidence="2">The sequence shown here is derived from an EMBL/GenBank/DDBJ whole genome shotgun (WGS) entry which is preliminary data.</text>
</comment>
<dbReference type="OrthoDB" id="10564221at2759"/>
<organism evidence="2 3">
    <name type="scientific">Steinernema carpocapsae</name>
    <name type="common">Entomopathogenic nematode</name>
    <dbReference type="NCBI Taxonomy" id="34508"/>
    <lineage>
        <taxon>Eukaryota</taxon>
        <taxon>Metazoa</taxon>
        <taxon>Ecdysozoa</taxon>
        <taxon>Nematoda</taxon>
        <taxon>Chromadorea</taxon>
        <taxon>Rhabditida</taxon>
        <taxon>Tylenchina</taxon>
        <taxon>Panagrolaimomorpha</taxon>
        <taxon>Strongyloidoidea</taxon>
        <taxon>Steinernematidae</taxon>
        <taxon>Steinernema</taxon>
    </lineage>
</organism>
<evidence type="ECO:0000256" key="1">
    <source>
        <dbReference type="SAM" id="MobiDB-lite"/>
    </source>
</evidence>